<dbReference type="AlphaFoldDB" id="A0A0K0E7B5"/>
<proteinExistence type="predicted"/>
<reference evidence="1" key="1">
    <citation type="submission" date="2015-08" db="UniProtKB">
        <authorList>
            <consortium name="WormBaseParasite"/>
        </authorList>
    </citation>
    <scope>IDENTIFICATION</scope>
</reference>
<sequence>GIHSAIMLIMVKNPGMFFPF</sequence>
<evidence type="ECO:0000313" key="1">
    <source>
        <dbReference type="WBParaSite" id="SSTP_0000539100.1"/>
    </source>
</evidence>
<organism evidence="1">
    <name type="scientific">Strongyloides stercoralis</name>
    <name type="common">Threadworm</name>
    <dbReference type="NCBI Taxonomy" id="6248"/>
    <lineage>
        <taxon>Eukaryota</taxon>
        <taxon>Metazoa</taxon>
        <taxon>Ecdysozoa</taxon>
        <taxon>Nematoda</taxon>
        <taxon>Chromadorea</taxon>
        <taxon>Rhabditida</taxon>
        <taxon>Tylenchina</taxon>
        <taxon>Panagrolaimomorpha</taxon>
        <taxon>Strongyloidoidea</taxon>
        <taxon>Strongyloididae</taxon>
        <taxon>Strongyloides</taxon>
    </lineage>
</organism>
<protein>
    <submittedName>
        <fullName evidence="1">NADH dehydrogenase subunit 1</fullName>
    </submittedName>
</protein>
<dbReference type="WBParaSite" id="SSTP_0000539100.1">
    <property type="protein sequence ID" value="SSTP_0000539100.1"/>
    <property type="gene ID" value="SSTP_0000539100"/>
</dbReference>
<name>A0A0K0E7B5_STRER</name>
<accession>A0A0K0E7B5</accession>